<comment type="caution">
    <text evidence="2">The sequence shown here is derived from an EMBL/GenBank/DDBJ whole genome shotgun (WGS) entry which is preliminary data.</text>
</comment>
<proteinExistence type="predicted"/>
<feature type="transmembrane region" description="Helical" evidence="1">
    <location>
        <begin position="12"/>
        <end position="33"/>
    </location>
</feature>
<name>A0A9Q1C590_HOLLE</name>
<organism evidence="2 3">
    <name type="scientific">Holothuria leucospilota</name>
    <name type="common">Black long sea cucumber</name>
    <name type="synonym">Mertensiothuria leucospilota</name>
    <dbReference type="NCBI Taxonomy" id="206669"/>
    <lineage>
        <taxon>Eukaryota</taxon>
        <taxon>Metazoa</taxon>
        <taxon>Echinodermata</taxon>
        <taxon>Eleutherozoa</taxon>
        <taxon>Echinozoa</taxon>
        <taxon>Holothuroidea</taxon>
        <taxon>Aspidochirotacea</taxon>
        <taxon>Aspidochirotida</taxon>
        <taxon>Holothuriidae</taxon>
        <taxon>Holothuria</taxon>
    </lineage>
</organism>
<evidence type="ECO:0000313" key="3">
    <source>
        <dbReference type="Proteomes" id="UP001152320"/>
    </source>
</evidence>
<gene>
    <name evidence="2" type="ORF">HOLleu_15904</name>
</gene>
<keyword evidence="1" id="KW-1133">Transmembrane helix</keyword>
<dbReference type="EMBL" id="JAIZAY010000007">
    <property type="protein sequence ID" value="KAJ8038468.1"/>
    <property type="molecule type" value="Genomic_DNA"/>
</dbReference>
<reference evidence="2" key="1">
    <citation type="submission" date="2021-10" db="EMBL/GenBank/DDBJ databases">
        <title>Tropical sea cucumber genome reveals ecological adaptation and Cuvierian tubules defense mechanism.</title>
        <authorList>
            <person name="Chen T."/>
        </authorList>
    </citation>
    <scope>NUCLEOTIDE SEQUENCE</scope>
    <source>
        <strain evidence="2">Nanhai2018</strain>
        <tissue evidence="2">Muscle</tissue>
    </source>
</reference>
<keyword evidence="1" id="KW-0812">Transmembrane</keyword>
<keyword evidence="1" id="KW-0472">Membrane</keyword>
<sequence>MNKASRDTHVKVLGMVLVVAIIMTGFVGVVHLLSPSGASKIYADSQDGKSRQDADTAKQQDAVVNFDMSGKRHEEHVSVRNGGQLVTISDTEDGFSVILDYKDGIAVVKNMSSLECYFFPIEKFPEYQTSDMESLKPVVVQSNGENPDKNTGDEKSVTSLVKSGVIPWEFIKTTSDPTVAESCMDSTSYWLEGTTESHVQKRQAGDVCICWVVIEYTNGDVILYWWYCDCATGDPLF</sequence>
<evidence type="ECO:0000256" key="1">
    <source>
        <dbReference type="SAM" id="Phobius"/>
    </source>
</evidence>
<evidence type="ECO:0000313" key="2">
    <source>
        <dbReference type="EMBL" id="KAJ8038468.1"/>
    </source>
</evidence>
<keyword evidence="3" id="KW-1185">Reference proteome</keyword>
<evidence type="ECO:0008006" key="4">
    <source>
        <dbReference type="Google" id="ProtNLM"/>
    </source>
</evidence>
<protein>
    <recommendedName>
        <fullName evidence="4">BRICHOS domain-containing protein</fullName>
    </recommendedName>
</protein>
<accession>A0A9Q1C590</accession>
<dbReference type="Proteomes" id="UP001152320">
    <property type="component" value="Chromosome 7"/>
</dbReference>
<dbReference type="AlphaFoldDB" id="A0A9Q1C590"/>